<comment type="caution">
    <text evidence="3">The sequence shown here is derived from an EMBL/GenBank/DDBJ whole genome shotgun (WGS) entry which is preliminary data.</text>
</comment>
<name>A0A2N1MMM2_9GLOM</name>
<feature type="domain" description="DUF6570" evidence="2">
    <location>
        <begin position="52"/>
        <end position="96"/>
    </location>
</feature>
<sequence length="102" mass="11849">MRGVLENNNDHINRQNENQNRDAVNQQPSETDRELLRRFHSDNRKVNNTGNNTLKKVSADNNMDLGEVPEELKGLTETEEMLIAQIFPIALIYCLYKIEAFF</sequence>
<proteinExistence type="predicted"/>
<gene>
    <name evidence="3" type="ORF">RhiirC2_789690</name>
</gene>
<accession>A0A2N1MMM2</accession>
<dbReference type="Pfam" id="PF20209">
    <property type="entry name" value="DUF6570"/>
    <property type="match status" value="1"/>
</dbReference>
<feature type="compositionally biased region" description="Polar residues" evidence="1">
    <location>
        <begin position="46"/>
        <end position="61"/>
    </location>
</feature>
<dbReference type="VEuPathDB" id="FungiDB:FUN_014196"/>
<dbReference type="InterPro" id="IPR046700">
    <property type="entry name" value="DUF6570"/>
</dbReference>
<feature type="compositionally biased region" description="Basic and acidic residues" evidence="1">
    <location>
        <begin position="30"/>
        <end position="45"/>
    </location>
</feature>
<reference evidence="3 4" key="1">
    <citation type="submission" date="2016-04" db="EMBL/GenBank/DDBJ databases">
        <title>Genome analyses suggest a sexual origin of heterokaryosis in a supposedly ancient asexual fungus.</title>
        <authorList>
            <person name="Ropars J."/>
            <person name="Sedzielewska K."/>
            <person name="Noel J."/>
            <person name="Charron P."/>
            <person name="Farinelli L."/>
            <person name="Marton T."/>
            <person name="Kruger M."/>
            <person name="Pelin A."/>
            <person name="Brachmann A."/>
            <person name="Corradi N."/>
        </authorList>
    </citation>
    <scope>NUCLEOTIDE SEQUENCE [LARGE SCALE GENOMIC DNA]</scope>
    <source>
        <strain evidence="3 4">C2</strain>
    </source>
</reference>
<evidence type="ECO:0000313" key="4">
    <source>
        <dbReference type="Proteomes" id="UP000233469"/>
    </source>
</evidence>
<dbReference type="Proteomes" id="UP000233469">
    <property type="component" value="Unassembled WGS sequence"/>
</dbReference>
<dbReference type="EMBL" id="LLXL01001785">
    <property type="protein sequence ID" value="PKK62889.1"/>
    <property type="molecule type" value="Genomic_DNA"/>
</dbReference>
<feature type="compositionally biased region" description="Polar residues" evidence="1">
    <location>
        <begin position="15"/>
        <end position="29"/>
    </location>
</feature>
<evidence type="ECO:0000256" key="1">
    <source>
        <dbReference type="SAM" id="MobiDB-lite"/>
    </source>
</evidence>
<evidence type="ECO:0000259" key="2">
    <source>
        <dbReference type="Pfam" id="PF20209"/>
    </source>
</evidence>
<dbReference type="VEuPathDB" id="FungiDB:RhiirFUN_003926"/>
<reference evidence="3 4" key="2">
    <citation type="submission" date="2017-10" db="EMBL/GenBank/DDBJ databases">
        <title>Extensive intraspecific genome diversity in a model arbuscular mycorrhizal fungus.</title>
        <authorList>
            <person name="Chen E.C.H."/>
            <person name="Morin E."/>
            <person name="Baudet D."/>
            <person name="Noel J."/>
            <person name="Ndikumana S."/>
            <person name="Charron P."/>
            <person name="St-Onge C."/>
            <person name="Giorgi J."/>
            <person name="Grigoriev I.V."/>
            <person name="Roux C."/>
            <person name="Martin F.M."/>
            <person name="Corradi N."/>
        </authorList>
    </citation>
    <scope>NUCLEOTIDE SEQUENCE [LARGE SCALE GENOMIC DNA]</scope>
    <source>
        <strain evidence="3 4">C2</strain>
    </source>
</reference>
<dbReference type="AlphaFoldDB" id="A0A2N1MMM2"/>
<organism evidence="3 4">
    <name type="scientific">Rhizophagus irregularis</name>
    <dbReference type="NCBI Taxonomy" id="588596"/>
    <lineage>
        <taxon>Eukaryota</taxon>
        <taxon>Fungi</taxon>
        <taxon>Fungi incertae sedis</taxon>
        <taxon>Mucoromycota</taxon>
        <taxon>Glomeromycotina</taxon>
        <taxon>Glomeromycetes</taxon>
        <taxon>Glomerales</taxon>
        <taxon>Glomeraceae</taxon>
        <taxon>Rhizophagus</taxon>
    </lineage>
</organism>
<protein>
    <recommendedName>
        <fullName evidence="2">DUF6570 domain-containing protein</fullName>
    </recommendedName>
</protein>
<evidence type="ECO:0000313" key="3">
    <source>
        <dbReference type="EMBL" id="PKK62889.1"/>
    </source>
</evidence>
<feature type="region of interest" description="Disordered" evidence="1">
    <location>
        <begin position="1"/>
        <end position="62"/>
    </location>
</feature>